<dbReference type="InterPro" id="IPR029058">
    <property type="entry name" value="AB_hydrolase_fold"/>
</dbReference>
<dbReference type="EMBL" id="SWLB01000004">
    <property type="protein sequence ID" value="KAF3339451.1"/>
    <property type="molecule type" value="Genomic_DNA"/>
</dbReference>
<dbReference type="GO" id="GO:0004185">
    <property type="term" value="F:serine-type carboxypeptidase activity"/>
    <property type="evidence" value="ECO:0007669"/>
    <property type="project" value="UniProtKB-UniRule"/>
</dbReference>
<dbReference type="FunFam" id="3.40.50.11320:FF:000002">
    <property type="entry name" value="Carboxypeptidase"/>
    <property type="match status" value="1"/>
</dbReference>
<keyword evidence="7" id="KW-1015">Disulfide bond</keyword>
<evidence type="ECO:0000256" key="9">
    <source>
        <dbReference type="RuleBase" id="RU361156"/>
    </source>
</evidence>
<evidence type="ECO:0000256" key="3">
    <source>
        <dbReference type="ARBA" id="ARBA00022525"/>
    </source>
</evidence>
<keyword evidence="3" id="KW-0964">Secreted</keyword>
<protein>
    <recommendedName>
        <fullName evidence="9">Carboxypeptidase</fullName>
        <ecNumber evidence="9">3.4.16.-</ecNumber>
    </recommendedName>
</protein>
<evidence type="ECO:0000256" key="7">
    <source>
        <dbReference type="ARBA" id="ARBA00023157"/>
    </source>
</evidence>
<evidence type="ECO:0000256" key="1">
    <source>
        <dbReference type="ARBA" id="ARBA00004613"/>
    </source>
</evidence>
<dbReference type="Proteomes" id="UP000623129">
    <property type="component" value="Unassembled WGS sequence"/>
</dbReference>
<comment type="similarity">
    <text evidence="2 9">Belongs to the peptidase S10 family.</text>
</comment>
<reference evidence="10" key="1">
    <citation type="submission" date="2020-01" db="EMBL/GenBank/DDBJ databases">
        <title>Genome sequence of Kobresia littledalei, the first chromosome-level genome in the family Cyperaceae.</title>
        <authorList>
            <person name="Qu G."/>
        </authorList>
    </citation>
    <scope>NUCLEOTIDE SEQUENCE</scope>
    <source>
        <strain evidence="10">C.B.Clarke</strain>
        <tissue evidence="10">Leaf</tissue>
    </source>
</reference>
<keyword evidence="4 9" id="KW-0121">Carboxypeptidase</keyword>
<keyword evidence="9" id="KW-0645">Protease</keyword>
<evidence type="ECO:0000256" key="5">
    <source>
        <dbReference type="ARBA" id="ARBA00022729"/>
    </source>
</evidence>
<proteinExistence type="inferred from homology"/>
<comment type="subcellular location">
    <subcellularLocation>
        <location evidence="1">Secreted</location>
    </subcellularLocation>
</comment>
<dbReference type="Gene3D" id="3.40.50.1820">
    <property type="entry name" value="alpha/beta hydrolase"/>
    <property type="match status" value="2"/>
</dbReference>
<organism evidence="10 11">
    <name type="scientific">Carex littledalei</name>
    <dbReference type="NCBI Taxonomy" id="544730"/>
    <lineage>
        <taxon>Eukaryota</taxon>
        <taxon>Viridiplantae</taxon>
        <taxon>Streptophyta</taxon>
        <taxon>Embryophyta</taxon>
        <taxon>Tracheophyta</taxon>
        <taxon>Spermatophyta</taxon>
        <taxon>Magnoliopsida</taxon>
        <taxon>Liliopsida</taxon>
        <taxon>Poales</taxon>
        <taxon>Cyperaceae</taxon>
        <taxon>Cyperoideae</taxon>
        <taxon>Cariceae</taxon>
        <taxon>Carex</taxon>
        <taxon>Carex subgen. Euthyceras</taxon>
    </lineage>
</organism>
<dbReference type="PROSITE" id="PS00560">
    <property type="entry name" value="CARBOXYPEPT_SER_HIS"/>
    <property type="match status" value="1"/>
</dbReference>
<keyword evidence="8" id="KW-0325">Glycoprotein</keyword>
<dbReference type="SUPFAM" id="SSF53474">
    <property type="entry name" value="alpha/beta-Hydrolases"/>
    <property type="match status" value="2"/>
</dbReference>
<name>A0A833RHZ9_9POAL</name>
<keyword evidence="5 9" id="KW-0732">Signal</keyword>
<evidence type="ECO:0000313" key="11">
    <source>
        <dbReference type="Proteomes" id="UP000623129"/>
    </source>
</evidence>
<dbReference type="InterPro" id="IPR001563">
    <property type="entry name" value="Peptidase_S10"/>
</dbReference>
<dbReference type="PANTHER" id="PTHR11802">
    <property type="entry name" value="SERINE PROTEASE FAMILY S10 SERINE CARBOXYPEPTIDASE"/>
    <property type="match status" value="1"/>
</dbReference>
<dbReference type="InterPro" id="IPR033124">
    <property type="entry name" value="Ser_caboxypep_his_AS"/>
</dbReference>
<dbReference type="InterPro" id="IPR018202">
    <property type="entry name" value="Ser_caboxypep_ser_AS"/>
</dbReference>
<dbReference type="PRINTS" id="PR00724">
    <property type="entry name" value="CRBOXYPTASEC"/>
</dbReference>
<evidence type="ECO:0000256" key="2">
    <source>
        <dbReference type="ARBA" id="ARBA00009431"/>
    </source>
</evidence>
<accession>A0A833RHZ9</accession>
<dbReference type="OrthoDB" id="443318at2759"/>
<evidence type="ECO:0000256" key="4">
    <source>
        <dbReference type="ARBA" id="ARBA00022645"/>
    </source>
</evidence>
<keyword evidence="6 9" id="KW-0378">Hydrolase</keyword>
<dbReference type="GO" id="GO:0005773">
    <property type="term" value="C:vacuole"/>
    <property type="evidence" value="ECO:0007669"/>
    <property type="project" value="TreeGrafter"/>
</dbReference>
<keyword evidence="11" id="KW-1185">Reference proteome</keyword>
<evidence type="ECO:0000256" key="6">
    <source>
        <dbReference type="ARBA" id="ARBA00022801"/>
    </source>
</evidence>
<feature type="chain" id="PRO_5033094686" description="Carboxypeptidase" evidence="9">
    <location>
        <begin position="18"/>
        <end position="991"/>
    </location>
</feature>
<evidence type="ECO:0000256" key="8">
    <source>
        <dbReference type="ARBA" id="ARBA00023180"/>
    </source>
</evidence>
<dbReference type="Pfam" id="PF00450">
    <property type="entry name" value="Peptidase_S10"/>
    <property type="match status" value="2"/>
</dbReference>
<feature type="signal peptide" evidence="9">
    <location>
        <begin position="1"/>
        <end position="17"/>
    </location>
</feature>
<dbReference type="Gene3D" id="6.10.250.940">
    <property type="match status" value="1"/>
</dbReference>
<dbReference type="GO" id="GO:0006508">
    <property type="term" value="P:proteolysis"/>
    <property type="evidence" value="ECO:0007669"/>
    <property type="project" value="UniProtKB-KW"/>
</dbReference>
<dbReference type="PANTHER" id="PTHR11802:SF470">
    <property type="entry name" value="CARBOXYPEPTIDASE"/>
    <property type="match status" value="1"/>
</dbReference>
<dbReference type="EC" id="3.4.16.-" evidence="9"/>
<gene>
    <name evidence="10" type="ORF">FCM35_KLT16922</name>
</gene>
<dbReference type="FunFam" id="3.40.50.1820:FF:000030">
    <property type="entry name" value="Carboxypeptidase"/>
    <property type="match status" value="2"/>
</dbReference>
<dbReference type="GO" id="GO:0005576">
    <property type="term" value="C:extracellular region"/>
    <property type="evidence" value="ECO:0007669"/>
    <property type="project" value="UniProtKB-SubCell"/>
</dbReference>
<evidence type="ECO:0000313" key="10">
    <source>
        <dbReference type="EMBL" id="KAF3339451.1"/>
    </source>
</evidence>
<dbReference type="Gene3D" id="3.40.50.11320">
    <property type="match status" value="1"/>
</dbReference>
<dbReference type="AlphaFoldDB" id="A0A833RHZ9"/>
<sequence>MKPLGIILLLITISTCAFFSTNEALNEAQCLQRIIWSPRQTFEADQIFDSAAVIDKDTEQVATLLSAKAQRALRRADKIKSLPGQPIGVDFAQYAGYITVNKAEGRELFYYLAESPKNSSSKPLIVWFNGGPGCSSLGYGAMEEVGPFRVNADGKTLSRFKYAWNNVANTLFLESPAGVGFTKAKVGHANGDIQTAKENYIFLVNWLERFPQYKKRELFLAGESYAGHYIPQLADLILSKNALKNITIINLKGAAIGNAYVNRLQNRRDQDEFLWNRDFITEEAYEAVKKDCEIFYRTDNFTLACLSSRLKAFTGDLDNYNIYAPICLKAPDGSPTKSDETQGIDPCIDDFVLNYMNLPEVKKAFHADPNIKWGPCNDNLVYTLRSNNSVPTIKKIVTKGLRVMLYSGDIDSVVPITNTKKAVKAMQLTVKKPWRPWNCNDQVLGGFVEEYEGLSLVTVRGAGHMVPSNQPLRAFTVITYFLEGKPLPEEKTNNKMKTLHIILLLITISTCAFFCTNEALNEADCLQKVIWSPRESVESDDLFDPSIEIDKETEQVANPLSAKAQEALRSADKIKSLPGQPRGVDFEQYAGYITVNNAEGRELFYYLVETPKNSSSKPLILWLNGGPGCSSLGYGAMVEVGPFRVNADGKTLSIFKYAWNNVANILFVESPAGVGFSKAKVGQINGDARTAKENYMFLVNWLERFPQYKNHKLFLAGESYAGHYIPQFADYILSMNELKSKTIINLKGAAIGNPYVNKLQNRQDQDEYLWRRDFVTDEAHEAVKKDCEIFYQTENFTLECFYARKKAFIGYLDYYNIYAPLCLNYNASSHSKTDETEQGIDPCIDYFTEHYINLPEVKKAFHADPNIEWVQCNEDLEYTSKDNTSIPTIKKIVTKGLRVMLYSGDIDSVVPLTNTIKSVKALQLPVKKPWRPWNCDDQLGGFVEEYEGLTLVTVGGFTVQHKGLVLVVKGAGHMRESIGFDLLFPPREAAN</sequence>
<comment type="caution">
    <text evidence="10">The sequence shown here is derived from an EMBL/GenBank/DDBJ whole genome shotgun (WGS) entry which is preliminary data.</text>
</comment>
<dbReference type="PROSITE" id="PS00131">
    <property type="entry name" value="CARBOXYPEPT_SER_SER"/>
    <property type="match status" value="2"/>
</dbReference>